<dbReference type="AlphaFoldDB" id="I1H0V6"/>
<reference evidence="3" key="3">
    <citation type="submission" date="2018-08" db="UniProtKB">
        <authorList>
            <consortium name="EnsemblPlants"/>
        </authorList>
    </citation>
    <scope>IDENTIFICATION</scope>
    <source>
        <strain evidence="3">cv. Bd21</strain>
    </source>
</reference>
<dbReference type="EnsemblPlants" id="PNT76492">
    <property type="protein sequence ID" value="PNT76492"/>
    <property type="gene ID" value="BRADI_1g48810v3"/>
</dbReference>
<accession>I1H0V6</accession>
<feature type="region of interest" description="Disordered" evidence="1">
    <location>
        <begin position="128"/>
        <end position="147"/>
    </location>
</feature>
<dbReference type="InParanoid" id="I1H0V6"/>
<evidence type="ECO:0000256" key="1">
    <source>
        <dbReference type="SAM" id="MobiDB-lite"/>
    </source>
</evidence>
<sequence>MVVDEPYWCPFPMVRYLLSPAASHRLPLSQSMAQGFMAPGVPLSSSKLTTASSAPLRSCATMASMSTPSQERRRHGSARKEGAAVARPRRAAGQGNGPRNAEVQSPTATRFLWARRDAFLAARRHLLPAGEQRRHHVNRLSKTGSSR</sequence>
<dbReference type="EMBL" id="CM000880">
    <property type="protein sequence ID" value="PNT76492.1"/>
    <property type="molecule type" value="Genomic_DNA"/>
</dbReference>
<dbReference type="Gramene" id="PNT76492">
    <property type="protein sequence ID" value="PNT76492"/>
    <property type="gene ID" value="BRADI_1g48810v3"/>
</dbReference>
<reference evidence="2 3" key="1">
    <citation type="journal article" date="2010" name="Nature">
        <title>Genome sequencing and analysis of the model grass Brachypodium distachyon.</title>
        <authorList>
            <consortium name="International Brachypodium Initiative"/>
        </authorList>
    </citation>
    <scope>NUCLEOTIDE SEQUENCE [LARGE SCALE GENOMIC DNA]</scope>
    <source>
        <strain evidence="2 3">Bd21</strain>
    </source>
</reference>
<protein>
    <submittedName>
        <fullName evidence="2 3">Uncharacterized protein</fullName>
    </submittedName>
</protein>
<dbReference type="EnsemblPlants" id="KQK19524">
    <property type="protein sequence ID" value="KQK19524"/>
    <property type="gene ID" value="BRADI_1g48810v3"/>
</dbReference>
<reference evidence="2" key="2">
    <citation type="submission" date="2017-06" db="EMBL/GenBank/DDBJ databases">
        <title>WGS assembly of Brachypodium distachyon.</title>
        <authorList>
            <consortium name="The International Brachypodium Initiative"/>
            <person name="Lucas S."/>
            <person name="Harmon-Smith M."/>
            <person name="Lail K."/>
            <person name="Tice H."/>
            <person name="Grimwood J."/>
            <person name="Bruce D."/>
            <person name="Barry K."/>
            <person name="Shu S."/>
            <person name="Lindquist E."/>
            <person name="Wang M."/>
            <person name="Pitluck S."/>
            <person name="Vogel J.P."/>
            <person name="Garvin D.F."/>
            <person name="Mockler T.C."/>
            <person name="Schmutz J."/>
            <person name="Rokhsar D."/>
            <person name="Bevan M.W."/>
        </authorList>
    </citation>
    <scope>NUCLEOTIDE SEQUENCE</scope>
    <source>
        <strain evidence="2">Bd21</strain>
    </source>
</reference>
<dbReference type="Proteomes" id="UP000008810">
    <property type="component" value="Chromosome 1"/>
</dbReference>
<name>I1H0V6_BRADI</name>
<dbReference type="Gramene" id="KQK19524">
    <property type="protein sequence ID" value="KQK19524"/>
    <property type="gene ID" value="BRADI_1g48810v3"/>
</dbReference>
<evidence type="ECO:0000313" key="4">
    <source>
        <dbReference type="Proteomes" id="UP000008810"/>
    </source>
</evidence>
<dbReference type="HOGENOM" id="CLU_1770596_0_0_1"/>
<evidence type="ECO:0000313" key="2">
    <source>
        <dbReference type="EMBL" id="PNT76492.1"/>
    </source>
</evidence>
<evidence type="ECO:0000313" key="3">
    <source>
        <dbReference type="EnsemblPlants" id="KQK19524"/>
    </source>
</evidence>
<proteinExistence type="predicted"/>
<keyword evidence="4" id="KW-1185">Reference proteome</keyword>
<feature type="region of interest" description="Disordered" evidence="1">
    <location>
        <begin position="47"/>
        <end position="106"/>
    </location>
</feature>
<organism evidence="2">
    <name type="scientific">Brachypodium distachyon</name>
    <name type="common">Purple false brome</name>
    <name type="synonym">Trachynia distachya</name>
    <dbReference type="NCBI Taxonomy" id="15368"/>
    <lineage>
        <taxon>Eukaryota</taxon>
        <taxon>Viridiplantae</taxon>
        <taxon>Streptophyta</taxon>
        <taxon>Embryophyta</taxon>
        <taxon>Tracheophyta</taxon>
        <taxon>Spermatophyta</taxon>
        <taxon>Magnoliopsida</taxon>
        <taxon>Liliopsida</taxon>
        <taxon>Poales</taxon>
        <taxon>Poaceae</taxon>
        <taxon>BOP clade</taxon>
        <taxon>Pooideae</taxon>
        <taxon>Stipodae</taxon>
        <taxon>Brachypodieae</taxon>
        <taxon>Brachypodium</taxon>
    </lineage>
</organism>
<dbReference type="EMBL" id="CM000880">
    <property type="protein sequence ID" value="KQK19524.1"/>
    <property type="molecule type" value="Genomic_DNA"/>
</dbReference>
<gene>
    <name evidence="2" type="ORF">BRADI_1g48810v3</name>
</gene>